<dbReference type="AlphaFoldDB" id="A0AAX4HR14"/>
<proteinExistence type="inferred from homology"/>
<dbReference type="Gene3D" id="3.30.2310.10">
    <property type="entry name" value="YaeB-like"/>
    <property type="match status" value="1"/>
</dbReference>
<dbReference type="InterPro" id="IPR040372">
    <property type="entry name" value="YaeB-like"/>
</dbReference>
<dbReference type="NCBIfam" id="TIGR00104">
    <property type="entry name" value="tRNA_TsaA"/>
    <property type="match status" value="1"/>
</dbReference>
<dbReference type="SUPFAM" id="SSF118196">
    <property type="entry name" value="YaeB-like"/>
    <property type="match status" value="1"/>
</dbReference>
<name>A0AAX4HR14_9BACT</name>
<comment type="similarity">
    <text evidence="2">Belongs to the tRNA methyltransferase O family.</text>
</comment>
<keyword evidence="5" id="KW-1185">Reference proteome</keyword>
<organism evidence="4 5">
    <name type="scientific">Peredibacter starrii</name>
    <dbReference type="NCBI Taxonomy" id="28202"/>
    <lineage>
        <taxon>Bacteria</taxon>
        <taxon>Pseudomonadati</taxon>
        <taxon>Bdellovibrionota</taxon>
        <taxon>Bacteriovoracia</taxon>
        <taxon>Bacteriovoracales</taxon>
        <taxon>Bacteriovoracaceae</taxon>
        <taxon>Peredibacter</taxon>
    </lineage>
</organism>
<dbReference type="Pfam" id="PF01980">
    <property type="entry name" value="TrmO_N"/>
    <property type="match status" value="1"/>
</dbReference>
<gene>
    <name evidence="4" type="primary">tsaA</name>
    <name evidence="4" type="ORF">SOO65_03490</name>
</gene>
<evidence type="ECO:0000256" key="2">
    <source>
        <dbReference type="ARBA" id="ARBA00033753"/>
    </source>
</evidence>
<dbReference type="InterPro" id="IPR023370">
    <property type="entry name" value="TrmO-like_N"/>
</dbReference>
<dbReference type="InterPro" id="IPR041369">
    <property type="entry name" value="TrmO_C"/>
</dbReference>
<dbReference type="PROSITE" id="PS51668">
    <property type="entry name" value="TSAA_2"/>
    <property type="match status" value="1"/>
</dbReference>
<dbReference type="RefSeq" id="WP_321396992.1">
    <property type="nucleotide sequence ID" value="NZ_CP139487.1"/>
</dbReference>
<sequence length="219" mass="25500">MTPITHIETPFNEKFGVPRQPLLVMEAWGKMRFPKNDFYVEAFREIEASTHLWLIFEFHQIPNFGFNGLVRPPRFEGKKKLGVYATRSPHRPNRIGLSVVRFDRLEILANEIVLWVKGVDLVNGTPVFDIKPYVPYTDRILDAVSENFDEAPKNLNVTWKCHPELSREERELFEKVVALDPRPGHDKDLQGEYGVSLAGWNIRFRFIDEGFEIFEVTKA</sequence>
<evidence type="ECO:0000256" key="1">
    <source>
        <dbReference type="ARBA" id="ARBA00022691"/>
    </source>
</evidence>
<dbReference type="Proteomes" id="UP001324634">
    <property type="component" value="Chromosome"/>
</dbReference>
<dbReference type="Gene3D" id="2.40.30.70">
    <property type="entry name" value="YaeB-like"/>
    <property type="match status" value="1"/>
</dbReference>
<dbReference type="KEGG" id="psti:SOO65_03490"/>
<evidence type="ECO:0000313" key="5">
    <source>
        <dbReference type="Proteomes" id="UP001324634"/>
    </source>
</evidence>
<dbReference type="PANTHER" id="PTHR12818">
    <property type="entry name" value="TRNA (ADENINE(37)-N6)-METHYLTRANSFERASE"/>
    <property type="match status" value="1"/>
</dbReference>
<dbReference type="EMBL" id="CP139487">
    <property type="protein sequence ID" value="WPU65803.1"/>
    <property type="molecule type" value="Genomic_DNA"/>
</dbReference>
<keyword evidence="1" id="KW-0949">S-adenosyl-L-methionine</keyword>
<feature type="domain" description="TsaA-like" evidence="3">
    <location>
        <begin position="1"/>
        <end position="142"/>
    </location>
</feature>
<evidence type="ECO:0000313" key="4">
    <source>
        <dbReference type="EMBL" id="WPU65803.1"/>
    </source>
</evidence>
<dbReference type="InterPro" id="IPR036414">
    <property type="entry name" value="YaeB_N_sf"/>
</dbReference>
<dbReference type="PANTHER" id="PTHR12818:SF0">
    <property type="entry name" value="TRNA (ADENINE(37)-N6)-METHYLTRANSFERASE"/>
    <property type="match status" value="1"/>
</dbReference>
<dbReference type="Pfam" id="PF18389">
    <property type="entry name" value="TrmO_C"/>
    <property type="match status" value="1"/>
</dbReference>
<dbReference type="CDD" id="cd09281">
    <property type="entry name" value="UPF0066"/>
    <property type="match status" value="1"/>
</dbReference>
<dbReference type="InterPro" id="IPR036413">
    <property type="entry name" value="YaeB-like_sf"/>
</dbReference>
<reference evidence="4 5" key="1">
    <citation type="submission" date="2023-11" db="EMBL/GenBank/DDBJ databases">
        <title>Peredibacter starrii A3.12.</title>
        <authorList>
            <person name="Mitchell R.J."/>
        </authorList>
    </citation>
    <scope>NUCLEOTIDE SEQUENCE [LARGE SCALE GENOMIC DNA]</scope>
    <source>
        <strain evidence="4 5">A3.12</strain>
    </source>
</reference>
<evidence type="ECO:0000259" key="3">
    <source>
        <dbReference type="PROSITE" id="PS51668"/>
    </source>
</evidence>
<protein>
    <submittedName>
        <fullName evidence="4">tRNA (N6-threonylcarbamoyladenosine(37)-N6)-methyltransferase TrmO</fullName>
    </submittedName>
</protein>
<accession>A0AAX4HR14</accession>